<evidence type="ECO:0000313" key="2">
    <source>
        <dbReference type="Proteomes" id="UP001595443"/>
    </source>
</evidence>
<protein>
    <submittedName>
        <fullName evidence="1">Uncharacterized protein</fullName>
    </submittedName>
</protein>
<dbReference type="Proteomes" id="UP001595443">
    <property type="component" value="Unassembled WGS sequence"/>
</dbReference>
<gene>
    <name evidence="1" type="ORF">ACFOES_08240</name>
</gene>
<dbReference type="EMBL" id="JBHRSK010000004">
    <property type="protein sequence ID" value="MFC2968079.1"/>
    <property type="molecule type" value="Genomic_DNA"/>
</dbReference>
<dbReference type="SUPFAM" id="SSF49503">
    <property type="entry name" value="Cupredoxins"/>
    <property type="match status" value="1"/>
</dbReference>
<name>A0ABV7AFE6_9RHOB</name>
<proteinExistence type="predicted"/>
<reference evidence="2" key="1">
    <citation type="journal article" date="2019" name="Int. J. Syst. Evol. Microbiol.">
        <title>The Global Catalogue of Microorganisms (GCM) 10K type strain sequencing project: providing services to taxonomists for standard genome sequencing and annotation.</title>
        <authorList>
            <consortium name="The Broad Institute Genomics Platform"/>
            <consortium name="The Broad Institute Genome Sequencing Center for Infectious Disease"/>
            <person name="Wu L."/>
            <person name="Ma J."/>
        </authorList>
    </citation>
    <scope>NUCLEOTIDE SEQUENCE [LARGE SCALE GENOMIC DNA]</scope>
    <source>
        <strain evidence="2">KCTC 62192</strain>
    </source>
</reference>
<accession>A0ABV7AFE6</accession>
<evidence type="ECO:0000313" key="1">
    <source>
        <dbReference type="EMBL" id="MFC2968079.1"/>
    </source>
</evidence>
<dbReference type="RefSeq" id="WP_377832749.1">
    <property type="nucleotide sequence ID" value="NZ_JBHRSK010000004.1"/>
</dbReference>
<sequence>MNDKITKEARGVSGRSVLTGAVVLLLLAGGMVAWGRNAQPANQTRFRIHMLDYAFKPAHMVWHVGQTVTVTLVDDSDSHPGKAHEWMVGRGPNLKQTVFGPRHVDGFHVPFFKGVDVKVVSGHDLVMFMGGAAHLSGEPVKDVLRKGPMGPMEEMSGFMPLLDGKGRLTISFKVPDKPGTWIYGCFQQSGQHFTNGMRGTIDVVEDKPKA</sequence>
<dbReference type="Gene3D" id="2.60.40.420">
    <property type="entry name" value="Cupredoxins - blue copper proteins"/>
    <property type="match status" value="1"/>
</dbReference>
<keyword evidence="2" id="KW-1185">Reference proteome</keyword>
<dbReference type="InterPro" id="IPR008972">
    <property type="entry name" value="Cupredoxin"/>
</dbReference>
<comment type="caution">
    <text evidence="1">The sequence shown here is derived from an EMBL/GenBank/DDBJ whole genome shotgun (WGS) entry which is preliminary data.</text>
</comment>
<organism evidence="1 2">
    <name type="scientific">Acidimangrovimonas pyrenivorans</name>
    <dbReference type="NCBI Taxonomy" id="2030798"/>
    <lineage>
        <taxon>Bacteria</taxon>
        <taxon>Pseudomonadati</taxon>
        <taxon>Pseudomonadota</taxon>
        <taxon>Alphaproteobacteria</taxon>
        <taxon>Rhodobacterales</taxon>
        <taxon>Paracoccaceae</taxon>
        <taxon>Acidimangrovimonas</taxon>
    </lineage>
</organism>